<feature type="region of interest" description="Disordered" evidence="6">
    <location>
        <begin position="289"/>
        <end position="322"/>
    </location>
</feature>
<evidence type="ECO:0000313" key="8">
    <source>
        <dbReference type="EMBL" id="MBB4861997.1"/>
    </source>
</evidence>
<name>A0A7W7P086_PSENT</name>
<dbReference type="PANTHER" id="PTHR45138:SF9">
    <property type="entry name" value="DIGUANYLATE CYCLASE DGCM-RELATED"/>
    <property type="match status" value="1"/>
</dbReference>
<sequence>MSRDDDQRWKQKYLDSLEQQEKLERRWDARVDLLRRGLVRSSLAAEGSDKAVDACMAELREVLRRDDMDAGLSRLIPQLEKAVLDSEQRRQQRIEQNIAALSQLSQQLLTLDLPGDVRKPLKRLAKDIPSRASTSRELPVLLSELSRLQRQVIEHFGDAAAEQRPGFLQRLFGSRDNAAADPAAAVAEAAETAAPAPAPAQEPAPEAPARVAAEAPAPVPIAPVIPVPALAEADSAETVPEPLAEAPAAIAQRVASAPSPSIAALQPVVLADPAVEPVALPTAVGEAFTAGPADQPDSTLLDSLPVPPGLFGSAEEASHASDPYALPPRPEPGYSAVAPHIEASLLHLLDEMNLPAAQQPQAEALRSRIHGSLNWYELVPVLDDLAVLVLSLNDSGQREFEGYLHQLNARLGAFLDGLQAVQDNYSGSSSSARDLDDTLREQVSGLKDSVLEATDLEGLKRNVESRLQGLVGTMDRFREERETREREVGERIQSLMTRVSSMEEEARTFQANIEDQRQKAMTDALTGLPNRAALSERLELEVSRWQRYGGDLLLAVIDVDHFKRINDGFGHLAGDKVLKIIANELAKRLRKTDFIARYGGEEFVVLLPATPLDGGRQLLDGLRGAIEACPFHFKGQRLSITCSVGLTAFRNEEAGEVAFERADQALYRAKRGGRNRLEVD</sequence>
<comment type="catalytic activity">
    <reaction evidence="4">
        <text>2 GTP = 3',3'-c-di-GMP + 2 diphosphate</text>
        <dbReference type="Rhea" id="RHEA:24898"/>
        <dbReference type="ChEBI" id="CHEBI:33019"/>
        <dbReference type="ChEBI" id="CHEBI:37565"/>
        <dbReference type="ChEBI" id="CHEBI:58805"/>
        <dbReference type="EC" id="2.7.7.65"/>
    </reaction>
</comment>
<dbReference type="InterPro" id="IPR000160">
    <property type="entry name" value="GGDEF_dom"/>
</dbReference>
<comment type="subcellular location">
    <subcellularLocation>
        <location evidence="2">Cell inner membrane</location>
    </subcellularLocation>
</comment>
<evidence type="ECO:0000256" key="4">
    <source>
        <dbReference type="ARBA" id="ARBA00034247"/>
    </source>
</evidence>
<feature type="compositionally biased region" description="Pro residues" evidence="6">
    <location>
        <begin position="196"/>
        <end position="206"/>
    </location>
</feature>
<evidence type="ECO:0000256" key="1">
    <source>
        <dbReference type="ARBA" id="ARBA00001946"/>
    </source>
</evidence>
<feature type="region of interest" description="Disordered" evidence="6">
    <location>
        <begin position="182"/>
        <end position="212"/>
    </location>
</feature>
<gene>
    <name evidence="8" type="ORF">HNP46_000834</name>
</gene>
<dbReference type="RefSeq" id="WP_184586224.1">
    <property type="nucleotide sequence ID" value="NZ_JACHLI010000002.1"/>
</dbReference>
<evidence type="ECO:0000256" key="2">
    <source>
        <dbReference type="ARBA" id="ARBA00004533"/>
    </source>
</evidence>
<keyword evidence="5" id="KW-0175">Coiled coil</keyword>
<dbReference type="Proteomes" id="UP000566995">
    <property type="component" value="Unassembled WGS sequence"/>
</dbReference>
<dbReference type="Pfam" id="PF00990">
    <property type="entry name" value="GGDEF"/>
    <property type="match status" value="1"/>
</dbReference>
<dbReference type="InterPro" id="IPR029787">
    <property type="entry name" value="Nucleotide_cyclase"/>
</dbReference>
<dbReference type="FunFam" id="3.30.70.270:FF:000001">
    <property type="entry name" value="Diguanylate cyclase domain protein"/>
    <property type="match status" value="1"/>
</dbReference>
<protein>
    <recommendedName>
        <fullName evidence="3">diguanylate cyclase</fullName>
        <ecNumber evidence="3">2.7.7.65</ecNumber>
    </recommendedName>
</protein>
<evidence type="ECO:0000256" key="6">
    <source>
        <dbReference type="SAM" id="MobiDB-lite"/>
    </source>
</evidence>
<dbReference type="PROSITE" id="PS50887">
    <property type="entry name" value="GGDEF"/>
    <property type="match status" value="1"/>
</dbReference>
<accession>A0A7W7P086</accession>
<dbReference type="Pfam" id="PF20975">
    <property type="entry name" value="DGCcoil"/>
    <property type="match status" value="1"/>
</dbReference>
<dbReference type="GO" id="GO:1902201">
    <property type="term" value="P:negative regulation of bacterial-type flagellum-dependent cell motility"/>
    <property type="evidence" value="ECO:0007669"/>
    <property type="project" value="TreeGrafter"/>
</dbReference>
<dbReference type="SMART" id="SM00267">
    <property type="entry name" value="GGDEF"/>
    <property type="match status" value="1"/>
</dbReference>
<dbReference type="GO" id="GO:0043709">
    <property type="term" value="P:cell adhesion involved in single-species biofilm formation"/>
    <property type="evidence" value="ECO:0007669"/>
    <property type="project" value="TreeGrafter"/>
</dbReference>
<dbReference type="Gene3D" id="3.30.70.270">
    <property type="match status" value="1"/>
</dbReference>
<dbReference type="InterPro" id="IPR050469">
    <property type="entry name" value="Diguanylate_Cyclase"/>
</dbReference>
<evidence type="ECO:0000256" key="5">
    <source>
        <dbReference type="SAM" id="Coils"/>
    </source>
</evidence>
<dbReference type="EMBL" id="JACHLI010000002">
    <property type="protein sequence ID" value="MBB4861997.1"/>
    <property type="molecule type" value="Genomic_DNA"/>
</dbReference>
<feature type="coiled-coil region" evidence="5">
    <location>
        <begin position="492"/>
        <end position="519"/>
    </location>
</feature>
<organism evidence="8 9">
    <name type="scientific">Pseudomonas nitroreducens</name>
    <dbReference type="NCBI Taxonomy" id="46680"/>
    <lineage>
        <taxon>Bacteria</taxon>
        <taxon>Pseudomonadati</taxon>
        <taxon>Pseudomonadota</taxon>
        <taxon>Gammaproteobacteria</taxon>
        <taxon>Pseudomonadales</taxon>
        <taxon>Pseudomonadaceae</taxon>
        <taxon>Pseudomonas</taxon>
    </lineage>
</organism>
<dbReference type="PANTHER" id="PTHR45138">
    <property type="entry name" value="REGULATORY COMPONENTS OF SENSORY TRANSDUCTION SYSTEM"/>
    <property type="match status" value="1"/>
</dbReference>
<dbReference type="GO" id="GO:0005886">
    <property type="term" value="C:plasma membrane"/>
    <property type="evidence" value="ECO:0007669"/>
    <property type="project" value="UniProtKB-SubCell"/>
</dbReference>
<feature type="domain" description="GGDEF" evidence="7">
    <location>
        <begin position="550"/>
        <end position="680"/>
    </location>
</feature>
<reference evidence="8 9" key="1">
    <citation type="submission" date="2020-08" db="EMBL/GenBank/DDBJ databases">
        <title>Functional genomics of gut bacteria from endangered species of beetles.</title>
        <authorList>
            <person name="Carlos-Shanley C."/>
        </authorList>
    </citation>
    <scope>NUCLEOTIDE SEQUENCE [LARGE SCALE GENOMIC DNA]</scope>
    <source>
        <strain evidence="8 9">S00179</strain>
    </source>
</reference>
<dbReference type="AlphaFoldDB" id="A0A7W7P086"/>
<proteinExistence type="predicted"/>
<dbReference type="CDD" id="cd01949">
    <property type="entry name" value="GGDEF"/>
    <property type="match status" value="1"/>
</dbReference>
<comment type="caution">
    <text evidence="8">The sequence shown here is derived from an EMBL/GenBank/DDBJ whole genome shotgun (WGS) entry which is preliminary data.</text>
</comment>
<evidence type="ECO:0000313" key="9">
    <source>
        <dbReference type="Proteomes" id="UP000566995"/>
    </source>
</evidence>
<dbReference type="NCBIfam" id="TIGR00254">
    <property type="entry name" value="GGDEF"/>
    <property type="match status" value="1"/>
</dbReference>
<dbReference type="InterPro" id="IPR043128">
    <property type="entry name" value="Rev_trsase/Diguanyl_cyclase"/>
</dbReference>
<dbReference type="SUPFAM" id="SSF55073">
    <property type="entry name" value="Nucleotide cyclase"/>
    <property type="match status" value="1"/>
</dbReference>
<dbReference type="EC" id="2.7.7.65" evidence="3"/>
<feature type="compositionally biased region" description="Low complexity" evidence="6">
    <location>
        <begin position="182"/>
        <end position="195"/>
    </location>
</feature>
<evidence type="ECO:0000259" key="7">
    <source>
        <dbReference type="PROSITE" id="PS50887"/>
    </source>
</evidence>
<evidence type="ECO:0000256" key="3">
    <source>
        <dbReference type="ARBA" id="ARBA00012528"/>
    </source>
</evidence>
<dbReference type="InterPro" id="IPR048516">
    <property type="entry name" value="DGCcoil"/>
</dbReference>
<comment type="cofactor">
    <cofactor evidence="1">
        <name>Mg(2+)</name>
        <dbReference type="ChEBI" id="CHEBI:18420"/>
    </cofactor>
</comment>
<dbReference type="GO" id="GO:0052621">
    <property type="term" value="F:diguanylate cyclase activity"/>
    <property type="evidence" value="ECO:0007669"/>
    <property type="project" value="UniProtKB-EC"/>
</dbReference>